<dbReference type="EMBL" id="CM002294">
    <property type="protein sequence ID" value="ESW17736.1"/>
    <property type="molecule type" value="Genomic_DNA"/>
</dbReference>
<dbReference type="STRING" id="3885.V7BMD0"/>
<dbReference type="InterPro" id="IPR037363">
    <property type="entry name" value="Sec13/Seh1_fam"/>
</dbReference>
<evidence type="ECO:0000256" key="4">
    <source>
        <dbReference type="ARBA" id="ARBA00022737"/>
    </source>
</evidence>
<evidence type="ECO:0000313" key="7">
    <source>
        <dbReference type="Proteomes" id="UP000000226"/>
    </source>
</evidence>
<keyword evidence="2" id="KW-0813">Transport</keyword>
<sequence length="86" mass="9726">MRSQKVETDHQDTVHDVAMDYYGKRLAAASSDHTIKIIGVSNIDWYGNSTMNCGRWTLHMHTDWVRDVAWAPNLGLPKSIIVSALQ</sequence>
<keyword evidence="4" id="KW-0677">Repeat</keyword>
<gene>
    <name evidence="6" type="ORF">PHAVU_007G263900g</name>
</gene>
<accession>V7BMD0</accession>
<dbReference type="PANTHER" id="PTHR11024">
    <property type="entry name" value="NUCLEAR PORE COMPLEX PROTEIN SEC13 / SEH1 FAMILY MEMBER"/>
    <property type="match status" value="1"/>
</dbReference>
<evidence type="ECO:0000256" key="5">
    <source>
        <dbReference type="ARBA" id="ARBA00022927"/>
    </source>
</evidence>
<organism evidence="6 7">
    <name type="scientific">Phaseolus vulgaris</name>
    <name type="common">Kidney bean</name>
    <name type="synonym">French bean</name>
    <dbReference type="NCBI Taxonomy" id="3885"/>
    <lineage>
        <taxon>Eukaryota</taxon>
        <taxon>Viridiplantae</taxon>
        <taxon>Streptophyta</taxon>
        <taxon>Embryophyta</taxon>
        <taxon>Tracheophyta</taxon>
        <taxon>Spermatophyta</taxon>
        <taxon>Magnoliopsida</taxon>
        <taxon>eudicotyledons</taxon>
        <taxon>Gunneridae</taxon>
        <taxon>Pentapetalae</taxon>
        <taxon>rosids</taxon>
        <taxon>fabids</taxon>
        <taxon>Fabales</taxon>
        <taxon>Fabaceae</taxon>
        <taxon>Papilionoideae</taxon>
        <taxon>50 kb inversion clade</taxon>
        <taxon>NPAAA clade</taxon>
        <taxon>indigoferoid/millettioid clade</taxon>
        <taxon>Phaseoleae</taxon>
        <taxon>Phaseolus</taxon>
    </lineage>
</organism>
<dbReference type="GO" id="GO:0005198">
    <property type="term" value="F:structural molecule activity"/>
    <property type="evidence" value="ECO:0007669"/>
    <property type="project" value="InterPro"/>
</dbReference>
<dbReference type="Gramene" id="ESW17736">
    <property type="protein sequence ID" value="ESW17736"/>
    <property type="gene ID" value="PHAVU_007G263900g"/>
</dbReference>
<dbReference type="Gene3D" id="2.130.10.10">
    <property type="entry name" value="YVTN repeat-like/Quinoprotein amine dehydrogenase"/>
    <property type="match status" value="2"/>
</dbReference>
<dbReference type="Pfam" id="PF00400">
    <property type="entry name" value="WD40"/>
    <property type="match status" value="1"/>
</dbReference>
<dbReference type="SMR" id="V7BMD0"/>
<dbReference type="InterPro" id="IPR036322">
    <property type="entry name" value="WD40_repeat_dom_sf"/>
</dbReference>
<keyword evidence="3" id="KW-0853">WD repeat</keyword>
<dbReference type="OrthoDB" id="364224at2759"/>
<dbReference type="PANTHER" id="PTHR11024:SF20">
    <property type="entry name" value="PROTEIN TRANSPORT PROTEIN SEC13 HOMOLOG B"/>
    <property type="match status" value="1"/>
</dbReference>
<reference evidence="7" key="1">
    <citation type="journal article" date="2014" name="Nat. Genet.">
        <title>A reference genome for common bean and genome-wide analysis of dual domestications.</title>
        <authorList>
            <person name="Schmutz J."/>
            <person name="McClean P.E."/>
            <person name="Mamidi S."/>
            <person name="Wu G.A."/>
            <person name="Cannon S.B."/>
            <person name="Grimwood J."/>
            <person name="Jenkins J."/>
            <person name="Shu S."/>
            <person name="Song Q."/>
            <person name="Chavarro C."/>
            <person name="Torres-Torres M."/>
            <person name="Geffroy V."/>
            <person name="Moghaddam S.M."/>
            <person name="Gao D."/>
            <person name="Abernathy B."/>
            <person name="Barry K."/>
            <person name="Blair M."/>
            <person name="Brick M.A."/>
            <person name="Chovatia M."/>
            <person name="Gepts P."/>
            <person name="Goodstein D.M."/>
            <person name="Gonzales M."/>
            <person name="Hellsten U."/>
            <person name="Hyten D.L."/>
            <person name="Jia G."/>
            <person name="Kelly J.D."/>
            <person name="Kudrna D."/>
            <person name="Lee R."/>
            <person name="Richard M.M."/>
            <person name="Miklas P.N."/>
            <person name="Osorno J.M."/>
            <person name="Rodrigues J."/>
            <person name="Thareau V."/>
            <person name="Urrea C.A."/>
            <person name="Wang M."/>
            <person name="Yu Y."/>
            <person name="Zhang M."/>
            <person name="Wing R.A."/>
            <person name="Cregan P.B."/>
            <person name="Rokhsar D.S."/>
            <person name="Jackson S.A."/>
        </authorList>
    </citation>
    <scope>NUCLEOTIDE SEQUENCE [LARGE SCALE GENOMIC DNA]</scope>
    <source>
        <strain evidence="7">cv. G19833</strain>
    </source>
</reference>
<evidence type="ECO:0000313" key="6">
    <source>
        <dbReference type="EMBL" id="ESW17736.1"/>
    </source>
</evidence>
<dbReference type="SUPFAM" id="SSF50978">
    <property type="entry name" value="WD40 repeat-like"/>
    <property type="match status" value="1"/>
</dbReference>
<dbReference type="GO" id="GO:0031080">
    <property type="term" value="C:nuclear pore outer ring"/>
    <property type="evidence" value="ECO:0007669"/>
    <property type="project" value="TreeGrafter"/>
</dbReference>
<dbReference type="InterPro" id="IPR001680">
    <property type="entry name" value="WD40_rpt"/>
</dbReference>
<dbReference type="GO" id="GO:0006606">
    <property type="term" value="P:protein import into nucleus"/>
    <property type="evidence" value="ECO:0007669"/>
    <property type="project" value="TreeGrafter"/>
</dbReference>
<protein>
    <submittedName>
        <fullName evidence="6">Uncharacterized protein</fullName>
    </submittedName>
</protein>
<dbReference type="GO" id="GO:0030127">
    <property type="term" value="C:COPII vesicle coat"/>
    <property type="evidence" value="ECO:0007669"/>
    <property type="project" value="TreeGrafter"/>
</dbReference>
<comment type="similarity">
    <text evidence="1">Belongs to the WD repeat SEC13 family.</text>
</comment>
<keyword evidence="5" id="KW-0653">Protein transport</keyword>
<dbReference type="AlphaFoldDB" id="V7BMD0"/>
<proteinExistence type="inferred from homology"/>
<dbReference type="GO" id="GO:0090114">
    <property type="term" value="P:COPII-coated vesicle budding"/>
    <property type="evidence" value="ECO:0007669"/>
    <property type="project" value="TreeGrafter"/>
</dbReference>
<evidence type="ECO:0000256" key="1">
    <source>
        <dbReference type="ARBA" id="ARBA00010102"/>
    </source>
</evidence>
<dbReference type="eggNOG" id="KOG1332">
    <property type="taxonomic scope" value="Eukaryota"/>
</dbReference>
<evidence type="ECO:0000256" key="2">
    <source>
        <dbReference type="ARBA" id="ARBA00022448"/>
    </source>
</evidence>
<dbReference type="Proteomes" id="UP000000226">
    <property type="component" value="Chromosome 7"/>
</dbReference>
<dbReference type="InterPro" id="IPR015943">
    <property type="entry name" value="WD40/YVTN_repeat-like_dom_sf"/>
</dbReference>
<name>V7BMD0_PHAVU</name>
<evidence type="ECO:0000256" key="3">
    <source>
        <dbReference type="ARBA" id="ARBA00022574"/>
    </source>
</evidence>
<keyword evidence="7" id="KW-1185">Reference proteome</keyword>